<dbReference type="EMBL" id="FRCE01000002">
    <property type="protein sequence ID" value="SHL37556.1"/>
    <property type="molecule type" value="Genomic_DNA"/>
</dbReference>
<dbReference type="PANTHER" id="PTHR45947:SF3">
    <property type="entry name" value="SULFOQUINOVOSYL TRANSFERASE SQD2"/>
    <property type="match status" value="1"/>
</dbReference>
<dbReference type="AlphaFoldDB" id="A0ABD7M5I3"/>
<sequence>MEARGFSGLTELARSWPGRVIVLAPAVNDIPEPLPLAYVTADVDSLGFDIVKAQPVPAEIDSLGLDLTLGLLAPHWRGMTEARTPAVLTAEVDYGIRLGIHRATSSGIPLARAAVGLLRVEAGLRRQARKARSLQCNGPAAFRAYGKQSATPLAFMDHRIYAADVAAARAVRAWDGEGPLRMAFSGRLDPIKGPEYALEVAHRARRAGLPVEMAFLGTGPMRETLQDRAEGWVQFRGFRDYRTEWLNDVRDTVDLMLLPHLQGDPSCTYFESLGSGAPVLGYANATLSPLVRRHGVGWAVPRGDIDGMVEILRSLIDDPEALLRARQAGLDLVATNDFETTTQRRADHLLQHIGPAPL</sequence>
<evidence type="ECO:0000313" key="2">
    <source>
        <dbReference type="EMBL" id="SHL37556.1"/>
    </source>
</evidence>
<accession>A0ABD7M5I3</accession>
<comment type="caution">
    <text evidence="2">The sequence shown here is derived from an EMBL/GenBank/DDBJ whole genome shotgun (WGS) entry which is preliminary data.</text>
</comment>
<evidence type="ECO:0000256" key="1">
    <source>
        <dbReference type="ARBA" id="ARBA00021292"/>
    </source>
</evidence>
<organism evidence="2 3">
    <name type="scientific">Micrococcus luteus</name>
    <name type="common">Micrococcus lysodeikticus</name>
    <dbReference type="NCBI Taxonomy" id="1270"/>
    <lineage>
        <taxon>Bacteria</taxon>
        <taxon>Bacillati</taxon>
        <taxon>Actinomycetota</taxon>
        <taxon>Actinomycetes</taxon>
        <taxon>Micrococcales</taxon>
        <taxon>Micrococcaceae</taxon>
        <taxon>Micrococcus</taxon>
    </lineage>
</organism>
<dbReference type="InterPro" id="IPR050194">
    <property type="entry name" value="Glycosyltransferase_grp1"/>
</dbReference>
<gene>
    <name evidence="2" type="ORF">SAMN04487849_10258</name>
</gene>
<dbReference type="Pfam" id="PF13692">
    <property type="entry name" value="Glyco_trans_1_4"/>
    <property type="match status" value="1"/>
</dbReference>
<proteinExistence type="predicted"/>
<dbReference type="PANTHER" id="PTHR45947">
    <property type="entry name" value="SULFOQUINOVOSYL TRANSFERASE SQD2"/>
    <property type="match status" value="1"/>
</dbReference>
<evidence type="ECO:0000313" key="3">
    <source>
        <dbReference type="Proteomes" id="UP000184253"/>
    </source>
</evidence>
<name>A0ABD7M5I3_MICLU</name>
<dbReference type="Gene3D" id="3.40.50.2000">
    <property type="entry name" value="Glycogen Phosphorylase B"/>
    <property type="match status" value="1"/>
</dbReference>
<dbReference type="Proteomes" id="UP000184253">
    <property type="component" value="Unassembled WGS sequence"/>
</dbReference>
<reference evidence="2 3" key="1">
    <citation type="submission" date="2016-11" db="EMBL/GenBank/DDBJ databases">
        <authorList>
            <person name="Varghese N."/>
            <person name="Submissions S."/>
        </authorList>
    </citation>
    <scope>NUCLEOTIDE SEQUENCE [LARGE SCALE GENOMIC DNA]</scope>
    <source>
        <strain evidence="2 3">VTM4R57</strain>
    </source>
</reference>
<dbReference type="SUPFAM" id="SSF53756">
    <property type="entry name" value="UDP-Glycosyltransferase/glycogen phosphorylase"/>
    <property type="match status" value="1"/>
</dbReference>
<protein>
    <recommendedName>
        <fullName evidence="1">D-inositol 3-phosphate glycosyltransferase</fullName>
    </recommendedName>
</protein>